<keyword evidence="3 5" id="KW-0378">Hydrolase</keyword>
<keyword evidence="4 5" id="KW-0720">Serine protease</keyword>
<dbReference type="GO" id="GO:0004175">
    <property type="term" value="F:endopeptidase activity"/>
    <property type="evidence" value="ECO:0007669"/>
    <property type="project" value="TreeGrafter"/>
</dbReference>
<dbReference type="InterPro" id="IPR004447">
    <property type="entry name" value="Peptidase_S41A"/>
</dbReference>
<dbReference type="RefSeq" id="WP_243137186.1">
    <property type="nucleotide sequence ID" value="NZ_CP045875.1"/>
</dbReference>
<dbReference type="GO" id="GO:0030288">
    <property type="term" value="C:outer membrane-bounded periplasmic space"/>
    <property type="evidence" value="ECO:0007669"/>
    <property type="project" value="TreeGrafter"/>
</dbReference>
<dbReference type="InterPro" id="IPR001478">
    <property type="entry name" value="PDZ"/>
</dbReference>
<dbReference type="InterPro" id="IPR029045">
    <property type="entry name" value="ClpP/crotonase-like_dom_sf"/>
</dbReference>
<dbReference type="SUPFAM" id="SSF50156">
    <property type="entry name" value="PDZ domain-like"/>
    <property type="match status" value="1"/>
</dbReference>
<dbReference type="Pfam" id="PF22694">
    <property type="entry name" value="CtpB_N-like"/>
    <property type="match status" value="1"/>
</dbReference>
<evidence type="ECO:0000256" key="4">
    <source>
        <dbReference type="ARBA" id="ARBA00022825"/>
    </source>
</evidence>
<dbReference type="PANTHER" id="PTHR32060">
    <property type="entry name" value="TAIL-SPECIFIC PROTEASE"/>
    <property type="match status" value="1"/>
</dbReference>
<dbReference type="SMART" id="SM00245">
    <property type="entry name" value="TSPc"/>
    <property type="match status" value="1"/>
</dbReference>
<dbReference type="PANTHER" id="PTHR32060:SF30">
    <property type="entry name" value="CARBOXY-TERMINAL PROCESSING PROTEASE CTPA"/>
    <property type="match status" value="1"/>
</dbReference>
<evidence type="ECO:0000259" key="6">
    <source>
        <dbReference type="PROSITE" id="PS50106"/>
    </source>
</evidence>
<dbReference type="KEGG" id="hcv:FTV88_3159"/>
<evidence type="ECO:0000256" key="5">
    <source>
        <dbReference type="RuleBase" id="RU004404"/>
    </source>
</evidence>
<dbReference type="Pfam" id="PF03572">
    <property type="entry name" value="Peptidase_S41"/>
    <property type="match status" value="1"/>
</dbReference>
<dbReference type="CDD" id="cd07560">
    <property type="entry name" value="Peptidase_S41_CPP"/>
    <property type="match status" value="1"/>
</dbReference>
<accession>A0A5Q2N5L8</accession>
<keyword evidence="2 5" id="KW-0645">Protease</keyword>
<dbReference type="InterPro" id="IPR055210">
    <property type="entry name" value="CtpA/B_N"/>
</dbReference>
<name>A0A5Q2N5L8_9FIRM</name>
<dbReference type="EMBL" id="CP045875">
    <property type="protein sequence ID" value="QGG49233.1"/>
    <property type="molecule type" value="Genomic_DNA"/>
</dbReference>
<evidence type="ECO:0000313" key="7">
    <source>
        <dbReference type="EMBL" id="QGG49233.1"/>
    </source>
</evidence>
<protein>
    <submittedName>
        <fullName evidence="7">S41 family peptidase</fullName>
        <ecNumber evidence="7">3.4.21.-</ecNumber>
    </submittedName>
</protein>
<dbReference type="InterPro" id="IPR041489">
    <property type="entry name" value="PDZ_6"/>
</dbReference>
<dbReference type="NCBIfam" id="TIGR00225">
    <property type="entry name" value="prc"/>
    <property type="match status" value="1"/>
</dbReference>
<dbReference type="SUPFAM" id="SSF52096">
    <property type="entry name" value="ClpP/crotonase"/>
    <property type="match status" value="1"/>
</dbReference>
<dbReference type="CDD" id="cd06782">
    <property type="entry name" value="cpPDZ_CPP-like"/>
    <property type="match status" value="1"/>
</dbReference>
<organism evidence="7 8">
    <name type="scientific">Heliorestis convoluta</name>
    <dbReference type="NCBI Taxonomy" id="356322"/>
    <lineage>
        <taxon>Bacteria</taxon>
        <taxon>Bacillati</taxon>
        <taxon>Bacillota</taxon>
        <taxon>Clostridia</taxon>
        <taxon>Eubacteriales</taxon>
        <taxon>Heliobacteriaceae</taxon>
        <taxon>Heliorestis</taxon>
    </lineage>
</organism>
<feature type="domain" description="PDZ" evidence="6">
    <location>
        <begin position="85"/>
        <end position="154"/>
    </location>
</feature>
<evidence type="ECO:0000256" key="2">
    <source>
        <dbReference type="ARBA" id="ARBA00022670"/>
    </source>
</evidence>
<sequence length="333" mass="35562">MTGRRRGLTILAVIVVAISILTTATLAALVITNYQHLGRLAKVVHLVNREYLEPVPFSTLVDGAMKGIVGSLNDPYSSYLDPEQYKQLFEQIQGSFTGIGVYVSKRDVNKLVVVSPIKGGPAERAGLRAGDVIVKVDGEDVADMDVDVAVSKIKGPEGSEVHLTIFREDGQGFHEMTIVREEVQIPVVTADFSEQDKRIGVIQISQFNKIAANEVDRALRRFKDEGAKGIILDLRDNPGGELDSAVDIASNFIPEGPVVHIVDRSEGTETAYSTRDYIGLPLVILINGGSASASEIVAGAVKDNGTGTLVGTKTFGKGIVQMVMELDGGAASS</sequence>
<dbReference type="PROSITE" id="PS50106">
    <property type="entry name" value="PDZ"/>
    <property type="match status" value="1"/>
</dbReference>
<gene>
    <name evidence="7" type="ORF">FTV88_3159</name>
</gene>
<comment type="similarity">
    <text evidence="1 5">Belongs to the peptidase S41A family.</text>
</comment>
<dbReference type="Pfam" id="PF17820">
    <property type="entry name" value="PDZ_6"/>
    <property type="match status" value="1"/>
</dbReference>
<dbReference type="SMART" id="SM00228">
    <property type="entry name" value="PDZ"/>
    <property type="match status" value="1"/>
</dbReference>
<dbReference type="EC" id="3.4.21.-" evidence="7"/>
<keyword evidence="8" id="KW-1185">Reference proteome</keyword>
<reference evidence="8" key="1">
    <citation type="submission" date="2019-11" db="EMBL/GenBank/DDBJ databases">
        <title>Genome sequence of Heliorestis convoluta strain HH, an alkaliphilic and minimalistic phototrophic bacterium from a soda lake in Egypt.</title>
        <authorList>
            <person name="Dewey E.D."/>
            <person name="Stokes L.M."/>
            <person name="Burchell B.M."/>
            <person name="Shaffer K.N."/>
            <person name="Huntington A.M."/>
            <person name="Baker J.M."/>
            <person name="Nadendla S."/>
            <person name="Giglio M.G."/>
            <person name="Touchman J.W."/>
            <person name="Blankenship R.E."/>
            <person name="Madigan M.T."/>
            <person name="Sattley W.M."/>
        </authorList>
    </citation>
    <scope>NUCLEOTIDE SEQUENCE [LARGE SCALE GENOMIC DNA]</scope>
    <source>
        <strain evidence="8">HH</strain>
    </source>
</reference>
<evidence type="ECO:0000256" key="3">
    <source>
        <dbReference type="ARBA" id="ARBA00022801"/>
    </source>
</evidence>
<dbReference type="AlphaFoldDB" id="A0A5Q2N5L8"/>
<dbReference type="FunFam" id="2.30.42.10:FF:000063">
    <property type="entry name" value="Peptidase, S41 family"/>
    <property type="match status" value="1"/>
</dbReference>
<dbReference type="Gene3D" id="2.30.42.10">
    <property type="match status" value="1"/>
</dbReference>
<proteinExistence type="inferred from homology"/>
<dbReference type="Gene3D" id="3.90.226.10">
    <property type="entry name" value="2-enoyl-CoA Hydratase, Chain A, domain 1"/>
    <property type="match status" value="1"/>
</dbReference>
<dbReference type="GO" id="GO:0008236">
    <property type="term" value="F:serine-type peptidase activity"/>
    <property type="evidence" value="ECO:0007669"/>
    <property type="project" value="UniProtKB-KW"/>
</dbReference>
<dbReference type="InterPro" id="IPR005151">
    <property type="entry name" value="Tail-specific_protease"/>
</dbReference>
<dbReference type="InterPro" id="IPR036034">
    <property type="entry name" value="PDZ_sf"/>
</dbReference>
<dbReference type="Gene3D" id="3.30.750.44">
    <property type="match status" value="1"/>
</dbReference>
<evidence type="ECO:0000313" key="8">
    <source>
        <dbReference type="Proteomes" id="UP000366051"/>
    </source>
</evidence>
<evidence type="ECO:0000256" key="1">
    <source>
        <dbReference type="ARBA" id="ARBA00009179"/>
    </source>
</evidence>
<dbReference type="GO" id="GO:0006508">
    <property type="term" value="P:proteolysis"/>
    <property type="evidence" value="ECO:0007669"/>
    <property type="project" value="UniProtKB-KW"/>
</dbReference>
<dbReference type="Proteomes" id="UP000366051">
    <property type="component" value="Chromosome"/>
</dbReference>
<dbReference type="GO" id="GO:0007165">
    <property type="term" value="P:signal transduction"/>
    <property type="evidence" value="ECO:0007669"/>
    <property type="project" value="TreeGrafter"/>
</dbReference>